<proteinExistence type="predicted"/>
<dbReference type="RefSeq" id="YP_009042506.1">
    <property type="nucleotide sequence ID" value="NC_024354.1"/>
</dbReference>
<dbReference type="PROSITE" id="PS51257">
    <property type="entry name" value="PROKAR_LIPOPROTEIN"/>
    <property type="match status" value="1"/>
</dbReference>
<reference evidence="1 2" key="1">
    <citation type="submission" date="2013-04" db="EMBL/GenBank/DDBJ databases">
        <title>Complete Genome Sequence of Cronobacter sakazakii Bacteriophage CR8.</title>
        <authorList>
            <person name="Kim Y."/>
            <person name="Shin H."/>
            <person name="Ryu S."/>
        </authorList>
    </citation>
    <scope>NUCLEOTIDE SEQUENCE [LARGE SCALE GENOMIC DNA]</scope>
</reference>
<keyword evidence="2" id="KW-1185">Reference proteome</keyword>
<evidence type="ECO:0008006" key="3">
    <source>
        <dbReference type="Google" id="ProtNLM"/>
    </source>
</evidence>
<evidence type="ECO:0000313" key="2">
    <source>
        <dbReference type="Proteomes" id="UP000026984"/>
    </source>
</evidence>
<organism evidence="1 2">
    <name type="scientific">Cronobacter phage CR8</name>
    <dbReference type="NCBI Taxonomy" id="1327934"/>
    <lineage>
        <taxon>Viruses</taxon>
        <taxon>Duplodnaviria</taxon>
        <taxon>Heunggongvirae</taxon>
        <taxon>Uroviricota</taxon>
        <taxon>Caudoviricetes</taxon>
        <taxon>Vequintavirinae</taxon>
        <taxon>Certrevirus</taxon>
        <taxon>Certrevirus CR8</taxon>
    </lineage>
</organism>
<dbReference type="Proteomes" id="UP000026984">
    <property type="component" value="Segment"/>
</dbReference>
<sequence length="104" mass="11717">MRKFILGMFMVLVLSACSNKDRIPEVAFKGTTVEDLVDKPDRELMRKAPPKQYLKKGTDNGEGAVVISNNNLRAATVERRLEDLQQYVCNLFKDPVGEVCEKGK</sequence>
<name>A0A060AHE3_9CAUD</name>
<protein>
    <recommendedName>
        <fullName evidence="3">O-spanin</fullName>
    </recommendedName>
</protein>
<gene>
    <name evidence="1" type="ORF">CR8_269</name>
</gene>
<dbReference type="KEGG" id="vg:19687020"/>
<dbReference type="EMBL" id="KC954774">
    <property type="protein sequence ID" value="AIA64799.1"/>
    <property type="molecule type" value="Genomic_DNA"/>
</dbReference>
<accession>A0A060AHE3</accession>
<dbReference type="GeneID" id="19687020"/>
<evidence type="ECO:0000313" key="1">
    <source>
        <dbReference type="EMBL" id="AIA64799.1"/>
    </source>
</evidence>